<sequence>SQAGVADLTNAEIRALAPSYGPDLDGSPDPGELVWAGVPYAENDGRGKDRPVLIIARIDARTTAGCALSTKHHPGFVSVGSGGWDAEGRESFLATDRVLRVPEDAMRREGHVLPRDRFVDALAAVMRAHGVRRQP</sequence>
<dbReference type="AlphaFoldDB" id="A0A147EMY5"/>
<evidence type="ECO:0000313" key="1">
    <source>
        <dbReference type="EMBL" id="KTR85790.1"/>
    </source>
</evidence>
<keyword evidence="2" id="KW-1185">Reference proteome</keyword>
<comment type="caution">
    <text evidence="1">The sequence shown here is derived from an EMBL/GenBank/DDBJ whole genome shotgun (WGS) entry which is preliminary data.</text>
</comment>
<dbReference type="OrthoDB" id="5184628at2"/>
<accession>A0A147EMY5</accession>
<dbReference type="Proteomes" id="UP000070810">
    <property type="component" value="Unassembled WGS sequence"/>
</dbReference>
<dbReference type="Pfam" id="PF02452">
    <property type="entry name" value="PemK_toxin"/>
    <property type="match status" value="1"/>
</dbReference>
<dbReference type="InterPro" id="IPR003477">
    <property type="entry name" value="PemK-like"/>
</dbReference>
<dbReference type="RefSeq" id="WP_058593944.1">
    <property type="nucleotide sequence ID" value="NZ_LDRK01000040.1"/>
</dbReference>
<name>A0A147EMY5_9MICO</name>
<protein>
    <recommendedName>
        <fullName evidence="3">Growth inhibitor PemK</fullName>
    </recommendedName>
</protein>
<evidence type="ECO:0008006" key="3">
    <source>
        <dbReference type="Google" id="ProtNLM"/>
    </source>
</evidence>
<dbReference type="SUPFAM" id="SSF50118">
    <property type="entry name" value="Cell growth inhibitor/plasmid maintenance toxic component"/>
    <property type="match status" value="1"/>
</dbReference>
<dbReference type="GO" id="GO:0003677">
    <property type="term" value="F:DNA binding"/>
    <property type="evidence" value="ECO:0007669"/>
    <property type="project" value="InterPro"/>
</dbReference>
<reference evidence="1 2" key="1">
    <citation type="journal article" date="2016" name="Front. Microbiol.">
        <title>Genomic Resource of Rice Seed Associated Bacteria.</title>
        <authorList>
            <person name="Midha S."/>
            <person name="Bansal K."/>
            <person name="Sharma S."/>
            <person name="Kumar N."/>
            <person name="Patil P.P."/>
            <person name="Chaudhry V."/>
            <person name="Patil P.B."/>
        </authorList>
    </citation>
    <scope>NUCLEOTIDE SEQUENCE [LARGE SCALE GENOMIC DNA]</scope>
    <source>
        <strain evidence="1 2">NS354</strain>
    </source>
</reference>
<feature type="non-terminal residue" evidence="1">
    <location>
        <position position="1"/>
    </location>
</feature>
<gene>
    <name evidence="1" type="ORF">NS354_07495</name>
</gene>
<proteinExistence type="predicted"/>
<dbReference type="PATRIC" id="fig|1079994.3.peg.1679"/>
<organism evidence="1 2">
    <name type="scientific">Leucobacter chromiiresistens</name>
    <dbReference type="NCBI Taxonomy" id="1079994"/>
    <lineage>
        <taxon>Bacteria</taxon>
        <taxon>Bacillati</taxon>
        <taxon>Actinomycetota</taxon>
        <taxon>Actinomycetes</taxon>
        <taxon>Micrococcales</taxon>
        <taxon>Microbacteriaceae</taxon>
        <taxon>Leucobacter</taxon>
    </lineage>
</organism>
<dbReference type="EMBL" id="LDRK01000040">
    <property type="protein sequence ID" value="KTR85790.1"/>
    <property type="molecule type" value="Genomic_DNA"/>
</dbReference>
<evidence type="ECO:0000313" key="2">
    <source>
        <dbReference type="Proteomes" id="UP000070810"/>
    </source>
</evidence>